<keyword evidence="2" id="KW-1185">Reference proteome</keyword>
<protein>
    <submittedName>
        <fullName evidence="1">21608_t:CDS:1</fullName>
    </submittedName>
</protein>
<organism evidence="1 2">
    <name type="scientific">Racocetra persica</name>
    <dbReference type="NCBI Taxonomy" id="160502"/>
    <lineage>
        <taxon>Eukaryota</taxon>
        <taxon>Fungi</taxon>
        <taxon>Fungi incertae sedis</taxon>
        <taxon>Mucoromycota</taxon>
        <taxon>Glomeromycotina</taxon>
        <taxon>Glomeromycetes</taxon>
        <taxon>Diversisporales</taxon>
        <taxon>Gigasporaceae</taxon>
        <taxon>Racocetra</taxon>
    </lineage>
</organism>
<dbReference type="EMBL" id="CAJVQC010128528">
    <property type="protein sequence ID" value="CAG8840980.1"/>
    <property type="molecule type" value="Genomic_DNA"/>
</dbReference>
<comment type="caution">
    <text evidence="1">The sequence shown here is derived from an EMBL/GenBank/DDBJ whole genome shotgun (WGS) entry which is preliminary data.</text>
</comment>
<proteinExistence type="predicted"/>
<gene>
    <name evidence="1" type="ORF">RPERSI_LOCUS31663</name>
</gene>
<sequence length="54" mass="6433">IQEKELAQDHEREEIERNLNFLKEKLDHPSTDADRPLYDSLKKKIDTLDPKDLT</sequence>
<feature type="non-terminal residue" evidence="1">
    <location>
        <position position="1"/>
    </location>
</feature>
<evidence type="ECO:0000313" key="1">
    <source>
        <dbReference type="EMBL" id="CAG8840980.1"/>
    </source>
</evidence>
<name>A0ACA9SIL0_9GLOM</name>
<accession>A0ACA9SIL0</accession>
<dbReference type="Proteomes" id="UP000789920">
    <property type="component" value="Unassembled WGS sequence"/>
</dbReference>
<evidence type="ECO:0000313" key="2">
    <source>
        <dbReference type="Proteomes" id="UP000789920"/>
    </source>
</evidence>
<reference evidence="1" key="1">
    <citation type="submission" date="2021-06" db="EMBL/GenBank/DDBJ databases">
        <authorList>
            <person name="Kallberg Y."/>
            <person name="Tangrot J."/>
            <person name="Rosling A."/>
        </authorList>
    </citation>
    <scope>NUCLEOTIDE SEQUENCE</scope>
    <source>
        <strain evidence="1">MA461A</strain>
    </source>
</reference>